<sequence>MTVETQNQSPLPSRHSVRNCIEGLVGRDVDLDDGMPPPAKSTNAVAVYVTDQLKTSALVVVDLECAARIGGALGMIPRGVVDEAIKARTFSQDLEENCYEVLNVMASVFNLPNHPHVRLYELYAPNAAVPADIAQLAATVGNRMDVKIKISGYGEGTLSVVIK</sequence>
<proteinExistence type="predicted"/>
<reference evidence="1" key="1">
    <citation type="submission" date="2021-11" db="EMBL/GenBank/DDBJ databases">
        <title>Streptomyces corallinus and Kineosporia corallina sp. nov., two new coral-derived marine actinobacteria.</title>
        <authorList>
            <person name="Buangrab K."/>
            <person name="Sutthacheep M."/>
            <person name="Yeemin T."/>
            <person name="Harunari E."/>
            <person name="Igarashi Y."/>
            <person name="Sripreechasak P."/>
            <person name="Kanchanasin P."/>
            <person name="Tanasupawat S."/>
            <person name="Phongsopitanun W."/>
        </authorList>
    </citation>
    <scope>NUCLEOTIDE SEQUENCE</scope>
    <source>
        <strain evidence="1">JCM 31032</strain>
    </source>
</reference>
<dbReference type="EMBL" id="JAJOMB010000001">
    <property type="protein sequence ID" value="MCD5309858.1"/>
    <property type="molecule type" value="Genomic_DNA"/>
</dbReference>
<organism evidence="1 2">
    <name type="scientific">Kineosporia babensis</name>
    <dbReference type="NCBI Taxonomy" id="499548"/>
    <lineage>
        <taxon>Bacteria</taxon>
        <taxon>Bacillati</taxon>
        <taxon>Actinomycetota</taxon>
        <taxon>Actinomycetes</taxon>
        <taxon>Kineosporiales</taxon>
        <taxon>Kineosporiaceae</taxon>
        <taxon>Kineosporia</taxon>
    </lineage>
</organism>
<accession>A0A9X1NB87</accession>
<evidence type="ECO:0000313" key="1">
    <source>
        <dbReference type="EMBL" id="MCD5309858.1"/>
    </source>
</evidence>
<dbReference type="Proteomes" id="UP001138997">
    <property type="component" value="Unassembled WGS sequence"/>
</dbReference>
<dbReference type="AlphaFoldDB" id="A0A9X1NB87"/>
<comment type="caution">
    <text evidence="1">The sequence shown here is derived from an EMBL/GenBank/DDBJ whole genome shotgun (WGS) entry which is preliminary data.</text>
</comment>
<name>A0A9X1NB87_9ACTN</name>
<evidence type="ECO:0000313" key="2">
    <source>
        <dbReference type="Proteomes" id="UP001138997"/>
    </source>
</evidence>
<keyword evidence="2" id="KW-1185">Reference proteome</keyword>
<protein>
    <submittedName>
        <fullName evidence="1">Uncharacterized protein</fullName>
    </submittedName>
</protein>
<gene>
    <name evidence="1" type="ORF">LR394_03050</name>
</gene>
<dbReference type="RefSeq" id="WP_231438774.1">
    <property type="nucleotide sequence ID" value="NZ_JAJOMB010000001.1"/>
</dbReference>